<accession>A0AAJ0GWA1</accession>
<dbReference type="Proteomes" id="UP001273166">
    <property type="component" value="Unassembled WGS sequence"/>
</dbReference>
<dbReference type="RefSeq" id="XP_062723107.1">
    <property type="nucleotide sequence ID" value="XM_062864188.1"/>
</dbReference>
<protein>
    <submittedName>
        <fullName evidence="2">WD40-repeat-containing domain protein</fullName>
    </submittedName>
</protein>
<feature type="region of interest" description="Disordered" evidence="1">
    <location>
        <begin position="113"/>
        <end position="157"/>
    </location>
</feature>
<feature type="non-terminal residue" evidence="2">
    <location>
        <position position="461"/>
    </location>
</feature>
<dbReference type="AlphaFoldDB" id="A0AAJ0GWA1"/>
<dbReference type="SUPFAM" id="SSF50978">
    <property type="entry name" value="WD40 repeat-like"/>
    <property type="match status" value="1"/>
</dbReference>
<evidence type="ECO:0000313" key="3">
    <source>
        <dbReference type="Proteomes" id="UP001273166"/>
    </source>
</evidence>
<sequence length="461" mass="49014">MDRPSLRVVASTSNPDGSLPAKRDQTHNRESFFKSVQWSADGTTLFTSSFSNRICSFVLPETLLEPRESPVELTANGTIALPEPTSAIAPCPYFALEQPATQALLTASTDHPIHLHHAFPPSPSSSPSLDDNGNDDDEDDNDNGPFTPPPKHLKQPPPLASFRLIKHETEAYLPVASLIWPAPGTHFVAGTTNRIALFDVSRPDTLQPDPLLTIPTIPSTRHLAKGGGVGMRGTVSALASQPIINAAADGGGGLLAAGTWTRSLGLYDVMRSGECVATWSVAGAASEEVARVGGRGVLQTLWSPCGRYLVVNERGATGLLVYDLRGTHRLLGWLEGRDGRTNQRLSCDVFPGTERIGGFEVWAGTKDGGVVVWEGVGNQEGGVAPSWDWQAHCSAVGATAMHMSGSVVATCSGSWNIVDDNEGQSSSDSSDESGSETSTARQSSWKPRVVVQETSLKVWSL</sequence>
<dbReference type="PANTHER" id="PTHR13211:SF0">
    <property type="entry name" value="TELOMERASE CAJAL BODY PROTEIN 1"/>
    <property type="match status" value="1"/>
</dbReference>
<gene>
    <name evidence="2" type="ORF">B0T15DRAFT_369130</name>
</gene>
<feature type="compositionally biased region" description="Pro residues" evidence="1">
    <location>
        <begin position="146"/>
        <end position="157"/>
    </location>
</feature>
<name>A0AAJ0GWA1_9PEZI</name>
<keyword evidence="3" id="KW-1185">Reference proteome</keyword>
<comment type="caution">
    <text evidence="2">The sequence shown here is derived from an EMBL/GenBank/DDBJ whole genome shotgun (WGS) entry which is preliminary data.</text>
</comment>
<dbReference type="Gene3D" id="2.130.10.10">
    <property type="entry name" value="YVTN repeat-like/Quinoprotein amine dehydrogenase"/>
    <property type="match status" value="1"/>
</dbReference>
<organism evidence="2 3">
    <name type="scientific">Chaetomium strumarium</name>
    <dbReference type="NCBI Taxonomy" id="1170767"/>
    <lineage>
        <taxon>Eukaryota</taxon>
        <taxon>Fungi</taxon>
        <taxon>Dikarya</taxon>
        <taxon>Ascomycota</taxon>
        <taxon>Pezizomycotina</taxon>
        <taxon>Sordariomycetes</taxon>
        <taxon>Sordariomycetidae</taxon>
        <taxon>Sordariales</taxon>
        <taxon>Chaetomiaceae</taxon>
        <taxon>Chaetomium</taxon>
    </lineage>
</organism>
<feature type="region of interest" description="Disordered" evidence="1">
    <location>
        <begin position="419"/>
        <end position="448"/>
    </location>
</feature>
<feature type="region of interest" description="Disordered" evidence="1">
    <location>
        <begin position="1"/>
        <end position="26"/>
    </location>
</feature>
<reference evidence="2" key="1">
    <citation type="journal article" date="2023" name="Mol. Phylogenet. Evol.">
        <title>Genome-scale phylogeny and comparative genomics of the fungal order Sordariales.</title>
        <authorList>
            <person name="Hensen N."/>
            <person name="Bonometti L."/>
            <person name="Westerberg I."/>
            <person name="Brannstrom I.O."/>
            <person name="Guillou S."/>
            <person name="Cros-Aarteil S."/>
            <person name="Calhoun S."/>
            <person name="Haridas S."/>
            <person name="Kuo A."/>
            <person name="Mondo S."/>
            <person name="Pangilinan J."/>
            <person name="Riley R."/>
            <person name="LaButti K."/>
            <person name="Andreopoulos B."/>
            <person name="Lipzen A."/>
            <person name="Chen C."/>
            <person name="Yan M."/>
            <person name="Daum C."/>
            <person name="Ng V."/>
            <person name="Clum A."/>
            <person name="Steindorff A."/>
            <person name="Ohm R.A."/>
            <person name="Martin F."/>
            <person name="Silar P."/>
            <person name="Natvig D.O."/>
            <person name="Lalanne C."/>
            <person name="Gautier V."/>
            <person name="Ament-Velasquez S.L."/>
            <person name="Kruys A."/>
            <person name="Hutchinson M.I."/>
            <person name="Powell A.J."/>
            <person name="Barry K."/>
            <person name="Miller A.N."/>
            <person name="Grigoriev I.V."/>
            <person name="Debuchy R."/>
            <person name="Gladieux P."/>
            <person name="Hiltunen Thoren M."/>
            <person name="Johannesson H."/>
        </authorList>
    </citation>
    <scope>NUCLEOTIDE SEQUENCE</scope>
    <source>
        <strain evidence="2">CBS 333.67</strain>
    </source>
</reference>
<reference evidence="2" key="2">
    <citation type="submission" date="2023-06" db="EMBL/GenBank/DDBJ databases">
        <authorList>
            <consortium name="Lawrence Berkeley National Laboratory"/>
            <person name="Mondo S.J."/>
            <person name="Hensen N."/>
            <person name="Bonometti L."/>
            <person name="Westerberg I."/>
            <person name="Brannstrom I.O."/>
            <person name="Guillou S."/>
            <person name="Cros-Aarteil S."/>
            <person name="Calhoun S."/>
            <person name="Haridas S."/>
            <person name="Kuo A."/>
            <person name="Pangilinan J."/>
            <person name="Riley R."/>
            <person name="Labutti K."/>
            <person name="Andreopoulos B."/>
            <person name="Lipzen A."/>
            <person name="Chen C."/>
            <person name="Yanf M."/>
            <person name="Daum C."/>
            <person name="Ng V."/>
            <person name="Clum A."/>
            <person name="Steindorff A."/>
            <person name="Ohm R."/>
            <person name="Martin F."/>
            <person name="Silar P."/>
            <person name="Natvig D."/>
            <person name="Lalanne C."/>
            <person name="Gautier V."/>
            <person name="Ament-Velasquez S.L."/>
            <person name="Kruys A."/>
            <person name="Hutchinson M.I."/>
            <person name="Powell A.J."/>
            <person name="Barry K."/>
            <person name="Miller A.N."/>
            <person name="Grigoriev I.V."/>
            <person name="Debuchy R."/>
            <person name="Gladieux P."/>
            <person name="Thoren M.H."/>
            <person name="Johannesson H."/>
        </authorList>
    </citation>
    <scope>NUCLEOTIDE SEQUENCE</scope>
    <source>
        <strain evidence="2">CBS 333.67</strain>
    </source>
</reference>
<proteinExistence type="predicted"/>
<dbReference type="GeneID" id="87883017"/>
<dbReference type="InterPro" id="IPR051150">
    <property type="entry name" value="SWT21/TCAB1_mRNA_Telomere"/>
</dbReference>
<dbReference type="InterPro" id="IPR015943">
    <property type="entry name" value="WD40/YVTN_repeat-like_dom_sf"/>
</dbReference>
<evidence type="ECO:0000256" key="1">
    <source>
        <dbReference type="SAM" id="MobiDB-lite"/>
    </source>
</evidence>
<dbReference type="InterPro" id="IPR036322">
    <property type="entry name" value="WD40_repeat_dom_sf"/>
</dbReference>
<feature type="compositionally biased region" description="Acidic residues" evidence="1">
    <location>
        <begin position="132"/>
        <end position="142"/>
    </location>
</feature>
<evidence type="ECO:0000313" key="2">
    <source>
        <dbReference type="EMBL" id="KAK3307327.1"/>
    </source>
</evidence>
<dbReference type="EMBL" id="JAUDZG010000003">
    <property type="protein sequence ID" value="KAK3307327.1"/>
    <property type="molecule type" value="Genomic_DNA"/>
</dbReference>
<dbReference type="PANTHER" id="PTHR13211">
    <property type="entry name" value="TELOMERASE CAJAL BODY PROTEIN 1"/>
    <property type="match status" value="1"/>
</dbReference>